<dbReference type="WBParaSite" id="nRc.2.0.1.t07676-RA">
    <property type="protein sequence ID" value="nRc.2.0.1.t07676-RA"/>
    <property type="gene ID" value="nRc.2.0.1.g07676"/>
</dbReference>
<dbReference type="Proteomes" id="UP000887565">
    <property type="component" value="Unplaced"/>
</dbReference>
<dbReference type="AlphaFoldDB" id="A0A915I0M2"/>
<protein>
    <submittedName>
        <fullName evidence="2">Uncharacterized protein</fullName>
    </submittedName>
</protein>
<proteinExistence type="predicted"/>
<sequence length="91" mass="10387">MKNGQMLKKRMYLVSTLTKRQMIDTPIKGLAPPVYIYDNCNDQISTLPLLALRTAMGDKQQLRGMTIIIINITNWTIALAVDIKHKTIAWE</sequence>
<accession>A0A915I0M2</accession>
<organism evidence="1 2">
    <name type="scientific">Romanomermis culicivorax</name>
    <name type="common">Nematode worm</name>
    <dbReference type="NCBI Taxonomy" id="13658"/>
    <lineage>
        <taxon>Eukaryota</taxon>
        <taxon>Metazoa</taxon>
        <taxon>Ecdysozoa</taxon>
        <taxon>Nematoda</taxon>
        <taxon>Enoplea</taxon>
        <taxon>Dorylaimia</taxon>
        <taxon>Mermithida</taxon>
        <taxon>Mermithoidea</taxon>
        <taxon>Mermithidae</taxon>
        <taxon>Romanomermis</taxon>
    </lineage>
</organism>
<evidence type="ECO:0000313" key="1">
    <source>
        <dbReference type="Proteomes" id="UP000887565"/>
    </source>
</evidence>
<keyword evidence="1" id="KW-1185">Reference proteome</keyword>
<evidence type="ECO:0000313" key="2">
    <source>
        <dbReference type="WBParaSite" id="nRc.2.0.1.t07676-RA"/>
    </source>
</evidence>
<name>A0A915I0M2_ROMCU</name>
<reference evidence="2" key="1">
    <citation type="submission" date="2022-11" db="UniProtKB">
        <authorList>
            <consortium name="WormBaseParasite"/>
        </authorList>
    </citation>
    <scope>IDENTIFICATION</scope>
</reference>